<dbReference type="PaxDb" id="610130-Closa_2791"/>
<accession>D9R6C3</accession>
<dbReference type="Pfam" id="PF13676">
    <property type="entry name" value="TIR_2"/>
    <property type="match status" value="1"/>
</dbReference>
<dbReference type="Gene3D" id="3.40.50.10140">
    <property type="entry name" value="Toll/interleukin-1 receptor homology (TIR) domain"/>
    <property type="match status" value="1"/>
</dbReference>
<name>D9R6C3_LACSW</name>
<dbReference type="EMBL" id="CP002109">
    <property type="protein sequence ID" value="ADL05333.1"/>
    <property type="molecule type" value="Genomic_DNA"/>
</dbReference>
<evidence type="ECO:0000313" key="2">
    <source>
        <dbReference type="EMBL" id="ADL05333.1"/>
    </source>
</evidence>
<dbReference type="HOGENOM" id="CLU_948985_0_0_9"/>
<keyword evidence="3" id="KW-1185">Reference proteome</keyword>
<evidence type="ECO:0000259" key="1">
    <source>
        <dbReference type="PROSITE" id="PS51534"/>
    </source>
</evidence>
<proteinExistence type="predicted"/>
<dbReference type="InterPro" id="IPR013568">
    <property type="entry name" value="SEFIR_dom"/>
</dbReference>
<organism evidence="2 3">
    <name type="scientific">Lacrimispora saccharolytica (strain ATCC 35040 / DSM 2544 / NRCC 2533 / WM1)</name>
    <name type="common">Clostridium saccharolyticum</name>
    <dbReference type="NCBI Taxonomy" id="610130"/>
    <lineage>
        <taxon>Bacteria</taxon>
        <taxon>Bacillati</taxon>
        <taxon>Bacillota</taxon>
        <taxon>Clostridia</taxon>
        <taxon>Lachnospirales</taxon>
        <taxon>Lachnospiraceae</taxon>
        <taxon>Lacrimispora</taxon>
    </lineage>
</organism>
<dbReference type="STRING" id="610130.Closa_2791"/>
<feature type="domain" description="SEFIR" evidence="1">
    <location>
        <begin position="1"/>
        <end position="131"/>
    </location>
</feature>
<gene>
    <name evidence="2" type="ordered locus">Closa_2791</name>
</gene>
<dbReference type="RefSeq" id="WP_013273417.1">
    <property type="nucleotide sequence ID" value="NC_014376.1"/>
</dbReference>
<evidence type="ECO:0000313" key="3">
    <source>
        <dbReference type="Proteomes" id="UP000001662"/>
    </source>
</evidence>
<protein>
    <submittedName>
        <fullName evidence="2">SEFIR domain protein</fullName>
    </submittedName>
</protein>
<reference evidence="2" key="1">
    <citation type="submission" date="2010-07" db="EMBL/GenBank/DDBJ databases">
        <title>Complete sequence of Clostridium saccharolyticum WM1.</title>
        <authorList>
            <consortium name="US DOE Joint Genome Institute"/>
            <person name="Lucas S."/>
            <person name="Copeland A."/>
            <person name="Lapidus A."/>
            <person name="Cheng J.-F."/>
            <person name="Bruce D."/>
            <person name="Goodwin L."/>
            <person name="Pitluck S."/>
            <person name="Chertkov O."/>
            <person name="Detter J.C."/>
            <person name="Han C."/>
            <person name="Tapia R."/>
            <person name="Land M."/>
            <person name="Hauser L."/>
            <person name="Chang Y.-J."/>
            <person name="Jeffries C."/>
            <person name="Kyrpides N."/>
            <person name="Ivanova N."/>
            <person name="Mikhailova N."/>
            <person name="Mouttaki H."/>
            <person name="Lin L."/>
            <person name="Zhou J."/>
            <person name="Hemme C.L."/>
            <person name="Woyke T."/>
        </authorList>
    </citation>
    <scope>NUCLEOTIDE SEQUENCE [LARGE SCALE GENOMIC DNA]</scope>
    <source>
        <strain evidence="2">WM1</strain>
    </source>
</reference>
<dbReference type="AlphaFoldDB" id="D9R6C3"/>
<dbReference type="GO" id="GO:0007165">
    <property type="term" value="P:signal transduction"/>
    <property type="evidence" value="ECO:0007669"/>
    <property type="project" value="InterPro"/>
</dbReference>
<dbReference type="OrthoDB" id="5149141at2"/>
<dbReference type="InterPro" id="IPR000157">
    <property type="entry name" value="TIR_dom"/>
</dbReference>
<dbReference type="KEGG" id="csh:Closa_2791"/>
<dbReference type="PROSITE" id="PS51534">
    <property type="entry name" value="SEFIR"/>
    <property type="match status" value="1"/>
</dbReference>
<dbReference type="InterPro" id="IPR035897">
    <property type="entry name" value="Toll_tir_struct_dom_sf"/>
</dbReference>
<sequence>MIFISHAWQNGKPDPRVLQFVDFLRKNGYQAECDVLYQQQKTAIHFTEMMADALRKAEKTIIVLSENYKTRADNYQGGVGTEYRYIIDDFSNKENRYILVSFDGRSQKVVPDFLRGRDIVDLSEDSKNEYRELFSKLAGTLKYEFSPVAEFRTTPLPQKIDEFQAPEKENLSDRLGLDFTEKQPLSDLEKKKFLRESFVSIVSFLKRISDEFCSKNQHFQIEYEEIDAVTVVFELYKNARKVHAVQIWFGNLMGSRENSIFVGNNIGSKNSFSQMIGCKDNEGNPLLDVSFAMFCDKNNGTVEEVVKQIWEGNFKLYLRLE</sequence>
<dbReference type="Proteomes" id="UP000001662">
    <property type="component" value="Chromosome"/>
</dbReference>
<dbReference type="SUPFAM" id="SSF52200">
    <property type="entry name" value="Toll/Interleukin receptor TIR domain"/>
    <property type="match status" value="1"/>
</dbReference>
<dbReference type="eggNOG" id="ENOG5032WCX">
    <property type="taxonomic scope" value="Bacteria"/>
</dbReference>